<evidence type="ECO:0000256" key="2">
    <source>
        <dbReference type="ARBA" id="ARBA00022475"/>
    </source>
</evidence>
<sequence>MILHRYFAMRFLKTFGGVLGIFVLILVFLDLVEQLRRFANTPATFADIMGLTLLNVPQGIYAILPLIMIIATIALFLGLSRSSEMVVTRAAGRSAVRALMSPLLMAFLIGVIGVAVINPIVAATSREFEARSNAFKGQDRVLTLGSTGLWLRQGDVTGQTVIRAETANLDGTELQNVTFLTFSTAGLPVERTSAANAVLTGGAWELSDVKIWPLIGARTPEANAMLLDTHTIPSTLTADQIRDSFGTPSSIPIWEIPAFINRLQTAGFSAQRHQVWLQMELAMPVFLVAMMMIGASFTVRHQRGGRTGLMVLFAIMLSFGTYFVRNFAQIMGENGQLPPALAAWAPPLAAIGLALSFLLHKEDG</sequence>
<evidence type="ECO:0000256" key="1">
    <source>
        <dbReference type="ARBA" id="ARBA00004651"/>
    </source>
</evidence>
<dbReference type="InterPro" id="IPR005495">
    <property type="entry name" value="LptG/LptF_permease"/>
</dbReference>
<accession>A0A7W9BKD7</accession>
<dbReference type="PANTHER" id="PTHR33529:SF2">
    <property type="entry name" value="LIPOPOLYSACCHARIDE EXPORT SYSTEM PERMEASE PROTEIN LPTG"/>
    <property type="match status" value="1"/>
</dbReference>
<dbReference type="RefSeq" id="WP_183527805.1">
    <property type="nucleotide sequence ID" value="NZ_JACIJM010000004.1"/>
</dbReference>
<gene>
    <name evidence="7" type="ORF">FHS72_001590</name>
</gene>
<proteinExistence type="predicted"/>
<comment type="subcellular location">
    <subcellularLocation>
        <location evidence="1">Cell membrane</location>
        <topology evidence="1">Multi-pass membrane protein</topology>
    </subcellularLocation>
</comment>
<organism evidence="7 8">
    <name type="scientific">Yoonia ponticola</name>
    <dbReference type="NCBI Taxonomy" id="1524255"/>
    <lineage>
        <taxon>Bacteria</taxon>
        <taxon>Pseudomonadati</taxon>
        <taxon>Pseudomonadota</taxon>
        <taxon>Alphaproteobacteria</taxon>
        <taxon>Rhodobacterales</taxon>
        <taxon>Paracoccaceae</taxon>
        <taxon>Yoonia</taxon>
    </lineage>
</organism>
<feature type="transmembrane region" description="Helical" evidence="6">
    <location>
        <begin position="59"/>
        <end position="79"/>
    </location>
</feature>
<dbReference type="Pfam" id="PF03739">
    <property type="entry name" value="LptF_LptG"/>
    <property type="match status" value="1"/>
</dbReference>
<reference evidence="7 8" key="1">
    <citation type="submission" date="2020-08" db="EMBL/GenBank/DDBJ databases">
        <title>Genomic Encyclopedia of Type Strains, Phase IV (KMG-IV): sequencing the most valuable type-strain genomes for metagenomic binning, comparative biology and taxonomic classification.</title>
        <authorList>
            <person name="Goeker M."/>
        </authorList>
    </citation>
    <scope>NUCLEOTIDE SEQUENCE [LARGE SCALE GENOMIC DNA]</scope>
    <source>
        <strain evidence="7 8">DSM 101064</strain>
    </source>
</reference>
<evidence type="ECO:0000256" key="4">
    <source>
        <dbReference type="ARBA" id="ARBA00022989"/>
    </source>
</evidence>
<dbReference type="PANTHER" id="PTHR33529">
    <property type="entry name" value="SLR0882 PROTEIN-RELATED"/>
    <property type="match status" value="1"/>
</dbReference>
<protein>
    <submittedName>
        <fullName evidence="7">Lipopolysaccharide export system permease protein</fullName>
    </submittedName>
</protein>
<keyword evidence="8" id="KW-1185">Reference proteome</keyword>
<dbReference type="GO" id="GO:0015920">
    <property type="term" value="P:lipopolysaccharide transport"/>
    <property type="evidence" value="ECO:0007669"/>
    <property type="project" value="TreeGrafter"/>
</dbReference>
<keyword evidence="4 6" id="KW-1133">Transmembrane helix</keyword>
<feature type="transmembrane region" description="Helical" evidence="6">
    <location>
        <begin position="12"/>
        <end position="32"/>
    </location>
</feature>
<dbReference type="InterPro" id="IPR030923">
    <property type="entry name" value="LptG"/>
</dbReference>
<keyword evidence="3 6" id="KW-0812">Transmembrane</keyword>
<feature type="transmembrane region" description="Helical" evidence="6">
    <location>
        <begin position="309"/>
        <end position="328"/>
    </location>
</feature>
<feature type="transmembrane region" description="Helical" evidence="6">
    <location>
        <begin position="340"/>
        <end position="359"/>
    </location>
</feature>
<evidence type="ECO:0000313" key="7">
    <source>
        <dbReference type="EMBL" id="MBB5721966.1"/>
    </source>
</evidence>
<evidence type="ECO:0000256" key="3">
    <source>
        <dbReference type="ARBA" id="ARBA00022692"/>
    </source>
</evidence>
<keyword evidence="2" id="KW-1003">Cell membrane</keyword>
<comment type="caution">
    <text evidence="7">The sequence shown here is derived from an EMBL/GenBank/DDBJ whole genome shotgun (WGS) entry which is preliminary data.</text>
</comment>
<dbReference type="NCBIfam" id="TIGR04408">
    <property type="entry name" value="LptG_lptG"/>
    <property type="match status" value="1"/>
</dbReference>
<dbReference type="GO" id="GO:0043190">
    <property type="term" value="C:ATP-binding cassette (ABC) transporter complex"/>
    <property type="evidence" value="ECO:0007669"/>
    <property type="project" value="InterPro"/>
</dbReference>
<feature type="transmembrane region" description="Helical" evidence="6">
    <location>
        <begin position="275"/>
        <end position="297"/>
    </location>
</feature>
<dbReference type="EMBL" id="JACIJM010000004">
    <property type="protein sequence ID" value="MBB5721966.1"/>
    <property type="molecule type" value="Genomic_DNA"/>
</dbReference>
<feature type="transmembrane region" description="Helical" evidence="6">
    <location>
        <begin position="99"/>
        <end position="121"/>
    </location>
</feature>
<keyword evidence="5 6" id="KW-0472">Membrane</keyword>
<dbReference type="Proteomes" id="UP000535415">
    <property type="component" value="Unassembled WGS sequence"/>
</dbReference>
<evidence type="ECO:0000256" key="5">
    <source>
        <dbReference type="ARBA" id="ARBA00023136"/>
    </source>
</evidence>
<evidence type="ECO:0000256" key="6">
    <source>
        <dbReference type="SAM" id="Phobius"/>
    </source>
</evidence>
<dbReference type="AlphaFoldDB" id="A0A7W9BKD7"/>
<name>A0A7W9BKD7_9RHOB</name>
<evidence type="ECO:0000313" key="8">
    <source>
        <dbReference type="Proteomes" id="UP000535415"/>
    </source>
</evidence>
<dbReference type="GO" id="GO:0055085">
    <property type="term" value="P:transmembrane transport"/>
    <property type="evidence" value="ECO:0007669"/>
    <property type="project" value="InterPro"/>
</dbReference>